<evidence type="ECO:0000313" key="3">
    <source>
        <dbReference type="Ensembl" id="ENSDCDP00010001931.1"/>
    </source>
</evidence>
<dbReference type="Pfam" id="PF07534">
    <property type="entry name" value="TLD"/>
    <property type="match status" value="1"/>
</dbReference>
<dbReference type="AlphaFoldDB" id="A0AAY4A445"/>
<dbReference type="GO" id="GO:0005525">
    <property type="term" value="F:GTP binding"/>
    <property type="evidence" value="ECO:0007669"/>
    <property type="project" value="InterPro"/>
</dbReference>
<proteinExistence type="inferred from homology"/>
<dbReference type="InterPro" id="IPR006571">
    <property type="entry name" value="TLDc_dom"/>
</dbReference>
<reference evidence="3 4" key="1">
    <citation type="submission" date="2020-06" db="EMBL/GenBank/DDBJ databases">
        <authorList>
            <consortium name="Wellcome Sanger Institute Data Sharing"/>
        </authorList>
    </citation>
    <scope>NUCLEOTIDE SEQUENCE [LARGE SCALE GENOMIC DNA]</scope>
</reference>
<dbReference type="GO" id="GO:0006955">
    <property type="term" value="P:immune response"/>
    <property type="evidence" value="ECO:0007669"/>
    <property type="project" value="TreeGrafter"/>
</dbReference>
<protein>
    <recommendedName>
        <fullName evidence="2">TLDc domain-containing protein</fullName>
    </recommendedName>
</protein>
<gene>
    <name evidence="3" type="primary">LOC114788417</name>
</gene>
<dbReference type="InterPro" id="IPR027417">
    <property type="entry name" value="P-loop_NTPase"/>
</dbReference>
<comment type="similarity">
    <text evidence="1">Belongs to the IFI44 family.</text>
</comment>
<dbReference type="PANTHER" id="PTHR14241:SF19">
    <property type="entry name" value="INTERFERON-INDUCED PROTEIN 44-LIKE ISOFORM X1-RELATED"/>
    <property type="match status" value="1"/>
</dbReference>
<dbReference type="Proteomes" id="UP000694580">
    <property type="component" value="Chromosome 4"/>
</dbReference>
<evidence type="ECO:0000259" key="2">
    <source>
        <dbReference type="PROSITE" id="PS51886"/>
    </source>
</evidence>
<reference evidence="3" key="3">
    <citation type="submission" date="2025-09" db="UniProtKB">
        <authorList>
            <consortium name="Ensembl"/>
        </authorList>
    </citation>
    <scope>IDENTIFICATION</scope>
</reference>
<name>A0AAY4A445_9TELE</name>
<dbReference type="Pfam" id="PF01926">
    <property type="entry name" value="MMR_HSR1"/>
    <property type="match status" value="1"/>
</dbReference>
<dbReference type="GeneTree" id="ENSGT00940000163581"/>
<dbReference type="GeneID" id="114788417"/>
<dbReference type="PROSITE" id="PS51886">
    <property type="entry name" value="TLDC"/>
    <property type="match status" value="1"/>
</dbReference>
<dbReference type="CDD" id="cd00882">
    <property type="entry name" value="Ras_like_GTPase"/>
    <property type="match status" value="1"/>
</dbReference>
<dbReference type="SUPFAM" id="SSF52540">
    <property type="entry name" value="P-loop containing nucleoside triphosphate hydrolases"/>
    <property type="match status" value="1"/>
</dbReference>
<dbReference type="Gene3D" id="3.40.50.300">
    <property type="entry name" value="P-loop containing nucleotide triphosphate hydrolases"/>
    <property type="match status" value="1"/>
</dbReference>
<reference evidence="3" key="2">
    <citation type="submission" date="2025-08" db="UniProtKB">
        <authorList>
            <consortium name="Ensembl"/>
        </authorList>
    </citation>
    <scope>IDENTIFICATION</scope>
</reference>
<dbReference type="InterPro" id="IPR006073">
    <property type="entry name" value="GTP-bd"/>
</dbReference>
<accession>A0AAY4A445</accession>
<dbReference type="Ensembl" id="ENSDCDT00010002007.1">
    <property type="protein sequence ID" value="ENSDCDP00010001931.1"/>
    <property type="gene ID" value="ENSDCDG00010000962.1"/>
</dbReference>
<keyword evidence="4" id="KW-1185">Reference proteome</keyword>
<organism evidence="3 4">
    <name type="scientific">Denticeps clupeoides</name>
    <name type="common">denticle herring</name>
    <dbReference type="NCBI Taxonomy" id="299321"/>
    <lineage>
        <taxon>Eukaryota</taxon>
        <taxon>Metazoa</taxon>
        <taxon>Chordata</taxon>
        <taxon>Craniata</taxon>
        <taxon>Vertebrata</taxon>
        <taxon>Euteleostomi</taxon>
        <taxon>Actinopterygii</taxon>
        <taxon>Neopterygii</taxon>
        <taxon>Teleostei</taxon>
        <taxon>Clupei</taxon>
        <taxon>Clupeiformes</taxon>
        <taxon>Denticipitoidei</taxon>
        <taxon>Denticipitidae</taxon>
        <taxon>Denticeps</taxon>
    </lineage>
</organism>
<dbReference type="PANTHER" id="PTHR14241">
    <property type="entry name" value="INTERFERON-INDUCED PROTEIN 44"/>
    <property type="match status" value="1"/>
</dbReference>
<evidence type="ECO:0000256" key="1">
    <source>
        <dbReference type="ARBA" id="ARBA00009243"/>
    </source>
</evidence>
<evidence type="ECO:0000313" key="4">
    <source>
        <dbReference type="Proteomes" id="UP000694580"/>
    </source>
</evidence>
<dbReference type="RefSeq" id="XP_028832806.1">
    <property type="nucleotide sequence ID" value="XM_028976973.1"/>
</dbReference>
<sequence length="469" mass="52242">MTITSLSLSPLLLSVRRSRSTMSDVRSRLTKKQEGALCSLLFGSARLSLLFKASVHSYKYSAFHQKCDRQGPTLTVAYNKVGFIFGGFISKDFAQTGSNLKDDKAFLYGLDSRGDNLQPQRIHVIDGQCSFCDVSSGPNFGGLVFLDNGTQVYSNPGTFYNFDPALIHGNDLNLIELEVYRVEDFDDYLEMPWRNIDWSLGKRKELMGQIESWKPIITSVTKAQVLLVGPVGAGKSSFFNSLNSIFQGHVTSQAIAGSASFSLTTQFRSYSIKFDSGTKTLPIILCDTMGLESDLNEGVDVADLTSILKGRIQDRYKFNPAIPLEEDATGFRKFVQFKDKIHCVLYVFDSCKVKCLSEKLLDKFAAFRRKACLMGVPQLVLLTNVDNACTLVAADLKNVYHSRYIERMIQEAAARLGVSASTVIPVRNYSRELELNSDVDVLLLSAVIQILRAVNSYFDDIKQEAEPEN</sequence>
<feature type="domain" description="TLDc" evidence="2">
    <location>
        <begin position="23"/>
        <end position="183"/>
    </location>
</feature>